<dbReference type="Pfam" id="PF02321">
    <property type="entry name" value="OEP"/>
    <property type="match status" value="2"/>
</dbReference>
<dbReference type="Proteomes" id="UP000243359">
    <property type="component" value="Chromosome I"/>
</dbReference>
<dbReference type="InterPro" id="IPR051906">
    <property type="entry name" value="TolC-like"/>
</dbReference>
<keyword evidence="7" id="KW-0998">Cell outer membrane</keyword>
<evidence type="ECO:0000256" key="5">
    <source>
        <dbReference type="ARBA" id="ARBA00022692"/>
    </source>
</evidence>
<feature type="signal peptide" evidence="9">
    <location>
        <begin position="1"/>
        <end position="24"/>
    </location>
</feature>
<feature type="coiled-coil region" evidence="8">
    <location>
        <begin position="320"/>
        <end position="374"/>
    </location>
</feature>
<keyword evidence="11" id="KW-1185">Reference proteome</keyword>
<sequence length="429" mass="45720">MFPSKTRKWLPCALLVLATGSSLAQTAPSASSLQSVTAGPLSLKQAFDTAWARQPEAESSSARREAATARRAVADSWTAEPMALELSSKGDQLNGNDGSREHNVGLAIPLWLPGERSRTGAVAEAEAQSTASRASAAQLRTAAEVREAYWQWQRSRVEASLASEREGNARQLAADVAKRVKSGELALADQHQAEGAAALAEIEAARAKSALATAAQQLRSLIGTLPSGREEAAPGVVTGEPVPALPADFAVLDAQHPAVSALLDQAEVARRSAELARVQTRANPELTLSTSREREPGESYDESLTLGIRIPFGSGSRNRAKQATAEAEAIEAEVQARLARERLLGELEAARLAFESARAQMTAAEKRARLAQESRGFFEKSFRLGETDLPTRLRIELEATDAKRQAALARLDQAAAISSLRQALGLLPE</sequence>
<gene>
    <name evidence="10" type="ORF">SAMN05216221_4236</name>
</gene>
<evidence type="ECO:0000256" key="7">
    <source>
        <dbReference type="ARBA" id="ARBA00023237"/>
    </source>
</evidence>
<comment type="similarity">
    <text evidence="2">Belongs to the outer membrane factor (OMF) (TC 1.B.17) family.</text>
</comment>
<keyword evidence="6" id="KW-0472">Membrane</keyword>
<comment type="subcellular location">
    <subcellularLocation>
        <location evidence="1">Cell outer membrane</location>
    </subcellularLocation>
</comment>
<feature type="chain" id="PRO_5009267649" evidence="9">
    <location>
        <begin position="25"/>
        <end position="429"/>
    </location>
</feature>
<evidence type="ECO:0000313" key="11">
    <source>
        <dbReference type="Proteomes" id="UP000243359"/>
    </source>
</evidence>
<keyword evidence="9" id="KW-0732">Signal</keyword>
<dbReference type="STRING" id="1392877.SAMN05216221_4236"/>
<evidence type="ECO:0000256" key="2">
    <source>
        <dbReference type="ARBA" id="ARBA00007613"/>
    </source>
</evidence>
<protein>
    <submittedName>
        <fullName evidence="10">Outer membrane protein TolC</fullName>
    </submittedName>
</protein>
<dbReference type="GO" id="GO:0015562">
    <property type="term" value="F:efflux transmembrane transporter activity"/>
    <property type="evidence" value="ECO:0007669"/>
    <property type="project" value="InterPro"/>
</dbReference>
<proteinExistence type="inferred from homology"/>
<name>A0A1H1ZFU9_9PSED</name>
<dbReference type="EMBL" id="LT629751">
    <property type="protein sequence ID" value="SDT32499.1"/>
    <property type="molecule type" value="Genomic_DNA"/>
</dbReference>
<reference evidence="11" key="1">
    <citation type="submission" date="2016-10" db="EMBL/GenBank/DDBJ databases">
        <authorList>
            <person name="Varghese N."/>
            <person name="Submissions S."/>
        </authorList>
    </citation>
    <scope>NUCLEOTIDE SEQUENCE [LARGE SCALE GENOMIC DNA]</scope>
    <source>
        <strain evidence="11">KCTC 32247</strain>
    </source>
</reference>
<keyword evidence="4" id="KW-1134">Transmembrane beta strand</keyword>
<accession>A0A1H1ZFU9</accession>
<evidence type="ECO:0000256" key="9">
    <source>
        <dbReference type="SAM" id="SignalP"/>
    </source>
</evidence>
<dbReference type="AlphaFoldDB" id="A0A1H1ZFU9"/>
<keyword evidence="5" id="KW-0812">Transmembrane</keyword>
<evidence type="ECO:0000256" key="4">
    <source>
        <dbReference type="ARBA" id="ARBA00022452"/>
    </source>
</evidence>
<dbReference type="GO" id="GO:0015288">
    <property type="term" value="F:porin activity"/>
    <property type="evidence" value="ECO:0007669"/>
    <property type="project" value="TreeGrafter"/>
</dbReference>
<keyword evidence="3" id="KW-0813">Transport</keyword>
<dbReference type="PANTHER" id="PTHR30026:SF20">
    <property type="entry name" value="OUTER MEMBRANE PROTEIN TOLC"/>
    <property type="match status" value="1"/>
</dbReference>
<dbReference type="RefSeq" id="WP_090351954.1">
    <property type="nucleotide sequence ID" value="NZ_LT629751.1"/>
</dbReference>
<evidence type="ECO:0000256" key="1">
    <source>
        <dbReference type="ARBA" id="ARBA00004442"/>
    </source>
</evidence>
<evidence type="ECO:0000313" key="10">
    <source>
        <dbReference type="EMBL" id="SDT32499.1"/>
    </source>
</evidence>
<dbReference type="PANTHER" id="PTHR30026">
    <property type="entry name" value="OUTER MEMBRANE PROTEIN TOLC"/>
    <property type="match status" value="1"/>
</dbReference>
<dbReference type="GO" id="GO:1990281">
    <property type="term" value="C:efflux pump complex"/>
    <property type="evidence" value="ECO:0007669"/>
    <property type="project" value="TreeGrafter"/>
</dbReference>
<dbReference type="Gene3D" id="1.20.1600.10">
    <property type="entry name" value="Outer membrane efflux proteins (OEP)"/>
    <property type="match status" value="1"/>
</dbReference>
<keyword evidence="8" id="KW-0175">Coiled coil</keyword>
<evidence type="ECO:0000256" key="8">
    <source>
        <dbReference type="SAM" id="Coils"/>
    </source>
</evidence>
<dbReference type="SUPFAM" id="SSF56954">
    <property type="entry name" value="Outer membrane efflux proteins (OEP)"/>
    <property type="match status" value="1"/>
</dbReference>
<evidence type="ECO:0000256" key="6">
    <source>
        <dbReference type="ARBA" id="ARBA00023136"/>
    </source>
</evidence>
<evidence type="ECO:0000256" key="3">
    <source>
        <dbReference type="ARBA" id="ARBA00022448"/>
    </source>
</evidence>
<dbReference type="OrthoDB" id="8478097at2"/>
<dbReference type="GO" id="GO:0009279">
    <property type="term" value="C:cell outer membrane"/>
    <property type="evidence" value="ECO:0007669"/>
    <property type="project" value="UniProtKB-SubCell"/>
</dbReference>
<dbReference type="InterPro" id="IPR003423">
    <property type="entry name" value="OMP_efflux"/>
</dbReference>
<organism evidence="10 11">
    <name type="scientific">Pseudomonas oryzae</name>
    <dbReference type="NCBI Taxonomy" id="1392877"/>
    <lineage>
        <taxon>Bacteria</taxon>
        <taxon>Pseudomonadati</taxon>
        <taxon>Pseudomonadota</taxon>
        <taxon>Gammaproteobacteria</taxon>
        <taxon>Pseudomonadales</taxon>
        <taxon>Pseudomonadaceae</taxon>
        <taxon>Pseudomonas</taxon>
    </lineage>
</organism>